<dbReference type="PANTHER" id="PTHR43798">
    <property type="entry name" value="MONOACYLGLYCEROL LIPASE"/>
    <property type="match status" value="1"/>
</dbReference>
<gene>
    <name evidence="2" type="ORF">CDEB00056_LOCUS16558</name>
</gene>
<proteinExistence type="predicted"/>
<evidence type="ECO:0000313" key="2">
    <source>
        <dbReference type="EMBL" id="CAE0471705.1"/>
    </source>
</evidence>
<dbReference type="AlphaFoldDB" id="A0A7S3QBY3"/>
<dbReference type="GO" id="GO:0016020">
    <property type="term" value="C:membrane"/>
    <property type="evidence" value="ECO:0007669"/>
    <property type="project" value="TreeGrafter"/>
</dbReference>
<name>A0A7S3QBY3_9STRA</name>
<dbReference type="InterPro" id="IPR050266">
    <property type="entry name" value="AB_hydrolase_sf"/>
</dbReference>
<dbReference type="PANTHER" id="PTHR43798:SF33">
    <property type="entry name" value="HYDROLASE, PUTATIVE (AFU_ORTHOLOGUE AFUA_2G14860)-RELATED"/>
    <property type="match status" value="1"/>
</dbReference>
<sequence length="356" mass="38902">MSASQLKYETTEEMVEFRSGRNLFYRKTVTTFPTSNRSPPDQNKKHRLNILFVHGSCAASSQYDSLVTELGTVIQTNENIGTTPTSTSINDTGVGVGVDSMHCHLYDQLGCARSKHPSNDWDAYSSDEHHLDLKCIAQSFLQSDGEKNNTSGSLAAKFYIVAHSYGVSQTIKLVNSLPASDAAKISGLVLIGGAVKGGPGSLAKDGGHWIFSRYVPMTILRMMQPSLSRSFAEAAIHPSNMEKMIESGCTDVSKGNDMAMCKAFYRQQEYATKEEASMIKVKSLVVHGAGDKIFPLSEAESLYEALGNPYQITSIPEASHQVFEERPQVVAKAMVNFIFSQTSGTYLARDKSIVPN</sequence>
<dbReference type="EMBL" id="HBIO01021489">
    <property type="protein sequence ID" value="CAE0471705.1"/>
    <property type="molecule type" value="Transcribed_RNA"/>
</dbReference>
<organism evidence="2">
    <name type="scientific">Chaetoceros debilis</name>
    <dbReference type="NCBI Taxonomy" id="122233"/>
    <lineage>
        <taxon>Eukaryota</taxon>
        <taxon>Sar</taxon>
        <taxon>Stramenopiles</taxon>
        <taxon>Ochrophyta</taxon>
        <taxon>Bacillariophyta</taxon>
        <taxon>Coscinodiscophyceae</taxon>
        <taxon>Chaetocerotophycidae</taxon>
        <taxon>Chaetocerotales</taxon>
        <taxon>Chaetocerotaceae</taxon>
        <taxon>Chaetoceros</taxon>
    </lineage>
</organism>
<accession>A0A7S3QBY3</accession>
<reference evidence="2" key="1">
    <citation type="submission" date="2021-01" db="EMBL/GenBank/DDBJ databases">
        <authorList>
            <person name="Corre E."/>
            <person name="Pelletier E."/>
            <person name="Niang G."/>
            <person name="Scheremetjew M."/>
            <person name="Finn R."/>
            <person name="Kale V."/>
            <person name="Holt S."/>
            <person name="Cochrane G."/>
            <person name="Meng A."/>
            <person name="Brown T."/>
            <person name="Cohen L."/>
        </authorList>
    </citation>
    <scope>NUCLEOTIDE SEQUENCE</scope>
    <source>
        <strain evidence="2">MM31A-1</strain>
    </source>
</reference>
<dbReference type="InterPro" id="IPR029058">
    <property type="entry name" value="AB_hydrolase_fold"/>
</dbReference>
<dbReference type="Gene3D" id="3.40.50.1820">
    <property type="entry name" value="alpha/beta hydrolase"/>
    <property type="match status" value="1"/>
</dbReference>
<dbReference type="InterPro" id="IPR022742">
    <property type="entry name" value="Hydrolase_4"/>
</dbReference>
<dbReference type="SUPFAM" id="SSF53474">
    <property type="entry name" value="alpha/beta-Hydrolases"/>
    <property type="match status" value="1"/>
</dbReference>
<dbReference type="Pfam" id="PF12146">
    <property type="entry name" value="Hydrolase_4"/>
    <property type="match status" value="1"/>
</dbReference>
<feature type="domain" description="Serine aminopeptidase S33" evidence="1">
    <location>
        <begin position="101"/>
        <end position="326"/>
    </location>
</feature>
<evidence type="ECO:0000259" key="1">
    <source>
        <dbReference type="Pfam" id="PF12146"/>
    </source>
</evidence>
<protein>
    <recommendedName>
        <fullName evidence="1">Serine aminopeptidase S33 domain-containing protein</fullName>
    </recommendedName>
</protein>